<dbReference type="EMBL" id="GBXM01070300">
    <property type="protein sequence ID" value="JAH38277.1"/>
    <property type="molecule type" value="Transcribed_RNA"/>
</dbReference>
<reference evidence="1" key="2">
    <citation type="journal article" date="2015" name="Fish Shellfish Immunol.">
        <title>Early steps in the European eel (Anguilla anguilla)-Vibrio vulnificus interaction in the gills: Role of the RtxA13 toxin.</title>
        <authorList>
            <person name="Callol A."/>
            <person name="Pajuelo D."/>
            <person name="Ebbesson L."/>
            <person name="Teles M."/>
            <person name="MacKenzie S."/>
            <person name="Amaro C."/>
        </authorList>
    </citation>
    <scope>NUCLEOTIDE SEQUENCE</scope>
</reference>
<reference evidence="1" key="1">
    <citation type="submission" date="2014-11" db="EMBL/GenBank/DDBJ databases">
        <authorList>
            <person name="Amaro Gonzalez C."/>
        </authorList>
    </citation>
    <scope>NUCLEOTIDE SEQUENCE</scope>
</reference>
<protein>
    <submittedName>
        <fullName evidence="1">Uncharacterized protein</fullName>
    </submittedName>
</protein>
<name>A0A0E9SAN9_ANGAN</name>
<accession>A0A0E9SAN9</accession>
<dbReference type="EMBL" id="GBXM01071274">
    <property type="protein sequence ID" value="JAH37303.1"/>
    <property type="molecule type" value="Transcribed_RNA"/>
</dbReference>
<organism evidence="1">
    <name type="scientific">Anguilla anguilla</name>
    <name type="common">European freshwater eel</name>
    <name type="synonym">Muraena anguilla</name>
    <dbReference type="NCBI Taxonomy" id="7936"/>
    <lineage>
        <taxon>Eukaryota</taxon>
        <taxon>Metazoa</taxon>
        <taxon>Chordata</taxon>
        <taxon>Craniata</taxon>
        <taxon>Vertebrata</taxon>
        <taxon>Euteleostomi</taxon>
        <taxon>Actinopterygii</taxon>
        <taxon>Neopterygii</taxon>
        <taxon>Teleostei</taxon>
        <taxon>Anguilliformes</taxon>
        <taxon>Anguillidae</taxon>
        <taxon>Anguilla</taxon>
    </lineage>
</organism>
<evidence type="ECO:0000313" key="1">
    <source>
        <dbReference type="EMBL" id="JAH38277.1"/>
    </source>
</evidence>
<dbReference type="AlphaFoldDB" id="A0A0E9SAN9"/>
<sequence>MVAQVRILCARMSTIGLKTLTQTDLPDCVRGPEIEVDGLVQIKMHLEYD</sequence>
<proteinExistence type="predicted"/>